<dbReference type="PANTHER" id="PTHR43346">
    <property type="entry name" value="LIGAND BINDING DOMAIN PROTEIN, PUTATIVE (AFU_ORTHOLOGUE AFUA_6G14370)-RELATED"/>
    <property type="match status" value="1"/>
</dbReference>
<organism evidence="2">
    <name type="scientific">Tupanvirus deep ocean</name>
    <dbReference type="NCBI Taxonomy" id="2126984"/>
    <lineage>
        <taxon>Viruses</taxon>
        <taxon>Varidnaviria</taxon>
        <taxon>Bamfordvirae</taxon>
        <taxon>Nucleocytoviricota</taxon>
        <taxon>Megaviricetes</taxon>
        <taxon>Imitervirales</taxon>
        <taxon>Mimiviridae</taxon>
        <taxon>Megamimivirinae</taxon>
        <taxon>Tupanvirus</taxon>
        <taxon>Tupanvirus altamarinense</taxon>
    </lineage>
</organism>
<sequence length="173" mass="19598">MAEHANIFITNIEKDTIDNSFYRKVLYTAGNVQIVVMSIKPKEDIEYEIHQDNDQFIRVEKGKGMLLVGPQRESKYELFDGVAVVIPAGTWHQIINTSNTEDLKLYTIYAPPHHPRDKVEINRPKQCGGCPCSGGINSMIGGNCAFGNQTGGNCAFNDNNQLFKQYKRRNHMY</sequence>
<protein>
    <submittedName>
        <fullName evidence="2">Mannose-6P isomerase</fullName>
    </submittedName>
</protein>
<dbReference type="EMBL" id="MF405918">
    <property type="protein sequence ID" value="QKU33501.1"/>
    <property type="molecule type" value="Genomic_DNA"/>
</dbReference>
<accession>A0A6N1NUR9</accession>
<dbReference type="GeneID" id="80516792"/>
<dbReference type="InterPro" id="IPR014710">
    <property type="entry name" value="RmlC-like_jellyroll"/>
</dbReference>
<feature type="domain" description="Cupin type-2" evidence="1">
    <location>
        <begin position="36"/>
        <end position="109"/>
    </location>
</feature>
<reference evidence="2" key="2">
    <citation type="journal article" date="2018" name="Nat. Commun.">
        <title>Tailed giant Tupanvirus possesses the most complete translational apparatus of the known virosphere.</title>
        <authorList>
            <person name="Abrahao J."/>
            <person name="Silva L."/>
            <person name="Silva L.S."/>
            <person name="Khalil J.Y.B."/>
            <person name="Rodrigues R."/>
            <person name="Arantes T."/>
            <person name="Assis F."/>
            <person name="Boratto P."/>
            <person name="Andrade M."/>
            <person name="Kroon E.G."/>
            <person name="Ribeiro B."/>
            <person name="Bergier I."/>
            <person name="Seligmann H."/>
            <person name="Ghigo E."/>
            <person name="Colson P."/>
            <person name="Levasseur A."/>
            <person name="Kroemer G."/>
            <person name="Raoult D."/>
            <person name="La Scola B."/>
        </authorList>
    </citation>
    <scope>NUCLEOTIDE SEQUENCE [LARGE SCALE GENOMIC DNA]</scope>
    <source>
        <strain evidence="2">Deep ocean</strain>
    </source>
</reference>
<dbReference type="Pfam" id="PF07883">
    <property type="entry name" value="Cupin_2"/>
    <property type="match status" value="1"/>
</dbReference>
<reference evidence="2" key="1">
    <citation type="submission" date="2017-06" db="EMBL/GenBank/DDBJ databases">
        <authorList>
            <person name="Assis F.L."/>
            <person name="Abrahao J.S."/>
            <person name="Silva L."/>
            <person name="Khalil J.B."/>
            <person name="Rodrigues R."/>
            <person name="Silva L.S."/>
            <person name="Boratto P."/>
            <person name="Andrade M."/>
            <person name="Kroon E.G."/>
            <person name="Ribeiro B."/>
            <person name="Bergier I."/>
            <person name="Seligmann H."/>
            <person name="Ghigo E."/>
            <person name="Colson P."/>
            <person name="Levasseur A."/>
            <person name="Raoult D."/>
            <person name="Scola B.L."/>
        </authorList>
    </citation>
    <scope>NUCLEOTIDE SEQUENCE</scope>
    <source>
        <strain evidence="2">Deep ocean</strain>
    </source>
</reference>
<dbReference type="InterPro" id="IPR013096">
    <property type="entry name" value="Cupin_2"/>
</dbReference>
<dbReference type="RefSeq" id="YP_010780101.1">
    <property type="nucleotide sequence ID" value="NC_075038.1"/>
</dbReference>
<dbReference type="Gene3D" id="2.60.120.10">
    <property type="entry name" value="Jelly Rolls"/>
    <property type="match status" value="1"/>
</dbReference>
<evidence type="ECO:0000259" key="1">
    <source>
        <dbReference type="Pfam" id="PF07883"/>
    </source>
</evidence>
<proteinExistence type="predicted"/>
<dbReference type="InterPro" id="IPR052538">
    <property type="entry name" value="Flavonoid_dioxygenase-like"/>
</dbReference>
<evidence type="ECO:0000313" key="2">
    <source>
        <dbReference type="EMBL" id="QKU33501.1"/>
    </source>
</evidence>
<dbReference type="InterPro" id="IPR011051">
    <property type="entry name" value="RmlC_Cupin_sf"/>
</dbReference>
<dbReference type="GO" id="GO:0016853">
    <property type="term" value="F:isomerase activity"/>
    <property type="evidence" value="ECO:0007669"/>
    <property type="project" value="UniProtKB-KW"/>
</dbReference>
<dbReference type="PANTHER" id="PTHR43346:SF1">
    <property type="entry name" value="QUERCETIN 2,3-DIOXYGENASE-RELATED"/>
    <property type="match status" value="1"/>
</dbReference>
<keyword evidence="2" id="KW-0413">Isomerase</keyword>
<dbReference type="CDD" id="cd02223">
    <property type="entry name" value="cupin_Bh2720-like"/>
    <property type="match status" value="1"/>
</dbReference>
<dbReference type="SUPFAM" id="SSF51182">
    <property type="entry name" value="RmlC-like cupins"/>
    <property type="match status" value="1"/>
</dbReference>
<dbReference type="KEGG" id="vg:80516792"/>
<name>A0A6N1NUR9_9VIRU</name>